<evidence type="ECO:0000256" key="1">
    <source>
        <dbReference type="SAM" id="MobiDB-lite"/>
    </source>
</evidence>
<organism evidence="2 3">
    <name type="scientific">Burkholderia lata (strain ATCC 17760 / DSM 23089 / LMG 22485 / NCIMB 9086 / R18194 / 383)</name>
    <dbReference type="NCBI Taxonomy" id="482957"/>
    <lineage>
        <taxon>Bacteria</taxon>
        <taxon>Pseudomonadati</taxon>
        <taxon>Pseudomonadota</taxon>
        <taxon>Betaproteobacteria</taxon>
        <taxon>Burkholderiales</taxon>
        <taxon>Burkholderiaceae</taxon>
        <taxon>Burkholderia</taxon>
        <taxon>Burkholderia cepacia complex</taxon>
    </lineage>
</organism>
<sequence>MPDGRDVPVTASRRIIPADSMPQKQRAAQRAAQVRQAGTRKTRYCRVSDCAALGHAGSLPQWPSQTRQRHN</sequence>
<evidence type="ECO:0000313" key="2">
    <source>
        <dbReference type="EMBL" id="VWB64429.1"/>
    </source>
</evidence>
<feature type="region of interest" description="Disordered" evidence="1">
    <location>
        <begin position="20"/>
        <end position="41"/>
    </location>
</feature>
<accession>A0A6P2LB71</accession>
<dbReference type="EMBL" id="CABVPW010000013">
    <property type="protein sequence ID" value="VWB64429.1"/>
    <property type="molecule type" value="Genomic_DNA"/>
</dbReference>
<feature type="compositionally biased region" description="Low complexity" evidence="1">
    <location>
        <begin position="23"/>
        <end position="37"/>
    </location>
</feature>
<protein>
    <submittedName>
        <fullName evidence="2">Uncharacterized protein</fullName>
    </submittedName>
</protein>
<proteinExistence type="predicted"/>
<name>A0A6P2LB71_BURL3</name>
<reference evidence="2 3" key="1">
    <citation type="submission" date="2019-09" db="EMBL/GenBank/DDBJ databases">
        <authorList>
            <person name="Depoorter E."/>
        </authorList>
    </citation>
    <scope>NUCLEOTIDE SEQUENCE [LARGE SCALE GENOMIC DNA]</scope>
    <source>
        <strain evidence="2">LMG 23254</strain>
    </source>
</reference>
<gene>
    <name evidence="2" type="ORF">BLA23254_02990</name>
</gene>
<dbReference type="AlphaFoldDB" id="A0A6P2LB71"/>
<evidence type="ECO:0000313" key="3">
    <source>
        <dbReference type="Proteomes" id="UP000494218"/>
    </source>
</evidence>
<dbReference type="Proteomes" id="UP000494218">
    <property type="component" value="Unassembled WGS sequence"/>
</dbReference>